<organism evidence="2 3">
    <name type="scientific">Danaus chrysippus</name>
    <name type="common">African queen</name>
    <dbReference type="NCBI Taxonomy" id="151541"/>
    <lineage>
        <taxon>Eukaryota</taxon>
        <taxon>Metazoa</taxon>
        <taxon>Ecdysozoa</taxon>
        <taxon>Arthropoda</taxon>
        <taxon>Hexapoda</taxon>
        <taxon>Insecta</taxon>
        <taxon>Pterygota</taxon>
        <taxon>Neoptera</taxon>
        <taxon>Endopterygota</taxon>
        <taxon>Lepidoptera</taxon>
        <taxon>Glossata</taxon>
        <taxon>Ditrysia</taxon>
        <taxon>Papilionoidea</taxon>
        <taxon>Nymphalidae</taxon>
        <taxon>Danainae</taxon>
        <taxon>Danaini</taxon>
        <taxon>Danaina</taxon>
        <taxon>Danaus</taxon>
        <taxon>Anosia</taxon>
    </lineage>
</organism>
<dbReference type="EMBL" id="CAKASE010000054">
    <property type="protein sequence ID" value="CAG9565632.1"/>
    <property type="molecule type" value="Genomic_DNA"/>
</dbReference>
<accession>A0A8J2QLX7</accession>
<dbReference type="Proteomes" id="UP000789524">
    <property type="component" value="Unassembled WGS sequence"/>
</dbReference>
<protein>
    <submittedName>
        <fullName evidence="2">(African queen) hypothetical protein</fullName>
    </submittedName>
</protein>
<feature type="compositionally biased region" description="Pro residues" evidence="1">
    <location>
        <begin position="21"/>
        <end position="39"/>
    </location>
</feature>
<comment type="caution">
    <text evidence="2">The sequence shown here is derived from an EMBL/GenBank/DDBJ whole genome shotgun (WGS) entry which is preliminary data.</text>
</comment>
<sequence>MTGPGSARVFCRGVFGTSNPRQPPATPASPRRPPPPPPRHALLQNGVSTLHRKHRSLDCNTGGRAVAMTTAHLPVLINMYPDRTRPDRTGQNRTIPDKTGQHLLDNYKSTSEYLTARLETAVFIIICSTFLLIQIRLA</sequence>
<name>A0A8J2QLX7_9NEOP</name>
<reference evidence="2" key="1">
    <citation type="submission" date="2021-09" db="EMBL/GenBank/DDBJ databases">
        <authorList>
            <person name="Martin H S."/>
        </authorList>
    </citation>
    <scope>NUCLEOTIDE SEQUENCE</scope>
</reference>
<evidence type="ECO:0000256" key="1">
    <source>
        <dbReference type="SAM" id="MobiDB-lite"/>
    </source>
</evidence>
<gene>
    <name evidence="2" type="ORF">DCHRY22_LOCUS6433</name>
</gene>
<feature type="region of interest" description="Disordered" evidence="1">
    <location>
        <begin position="1"/>
        <end position="42"/>
    </location>
</feature>
<evidence type="ECO:0000313" key="3">
    <source>
        <dbReference type="Proteomes" id="UP000789524"/>
    </source>
</evidence>
<proteinExistence type="predicted"/>
<evidence type="ECO:0000313" key="2">
    <source>
        <dbReference type="EMBL" id="CAG9565632.1"/>
    </source>
</evidence>
<dbReference type="AlphaFoldDB" id="A0A8J2QLX7"/>
<keyword evidence="3" id="KW-1185">Reference proteome</keyword>